<comment type="caution">
    <text evidence="1">The sequence shown here is derived from an EMBL/GenBank/DDBJ whole genome shotgun (WGS) entry which is preliminary data.</text>
</comment>
<name>A0A5L8UCG1_CAMFE</name>
<protein>
    <submittedName>
        <fullName evidence="1">Uncharacterized protein</fullName>
    </submittedName>
</protein>
<evidence type="ECO:0000313" key="1">
    <source>
        <dbReference type="EMBL" id="EAI8858981.1"/>
    </source>
</evidence>
<dbReference type="SUPFAM" id="SSF50475">
    <property type="entry name" value="FMN-binding split barrel"/>
    <property type="match status" value="1"/>
</dbReference>
<dbReference type="EMBL" id="AABTCC010000008">
    <property type="protein sequence ID" value="EAI8858981.1"/>
    <property type="molecule type" value="Genomic_DNA"/>
</dbReference>
<organism evidence="1 2">
    <name type="scientific">Campylobacter fetus</name>
    <dbReference type="NCBI Taxonomy" id="196"/>
    <lineage>
        <taxon>Bacteria</taxon>
        <taxon>Pseudomonadati</taxon>
        <taxon>Campylobacterota</taxon>
        <taxon>Epsilonproteobacteria</taxon>
        <taxon>Campylobacterales</taxon>
        <taxon>Campylobacteraceae</taxon>
        <taxon>Campylobacter</taxon>
    </lineage>
</organism>
<keyword evidence="2" id="KW-1185">Reference proteome</keyword>
<proteinExistence type="predicted"/>
<accession>A0A5L8UCG1</accession>
<sequence>MDENISKFLDKIHILTLGVISDGLPYLCSCFYAYDPDLNSFIVASKSSSKHIQSIKNQPNIAINIALDTKIVGKIEGVQANGVMKLLDDERLEKLYFKRFPYAKLLNPELYVIRIDYIKYTNNRLGFGKKIVWQRD</sequence>
<dbReference type="OMA" id="DLWCANC"/>
<reference evidence="1 2" key="1">
    <citation type="submission" date="2018-06" db="EMBL/GenBank/DDBJ databases">
        <authorList>
            <consortium name="PulseNet: The National Subtyping Network for Foodborne Disease Surveillance"/>
            <person name="Tarr C.L."/>
            <person name="Trees E."/>
            <person name="Katz L.S."/>
            <person name="Carleton-Romer H.A."/>
            <person name="Stroika S."/>
            <person name="Kucerova Z."/>
            <person name="Roache K.F."/>
            <person name="Sabol A.L."/>
            <person name="Besser J."/>
            <person name="Gerner-Smidt P."/>
        </authorList>
    </citation>
    <scope>NUCLEOTIDE SEQUENCE [LARGE SCALE GENOMIC DNA]</scope>
    <source>
        <strain evidence="1 2">PNUSAC001503</strain>
    </source>
</reference>
<dbReference type="InterPro" id="IPR012349">
    <property type="entry name" value="Split_barrel_FMN-bd"/>
</dbReference>
<gene>
    <name evidence="1" type="ORF">CX802_03835</name>
</gene>
<dbReference type="Proteomes" id="UP000535509">
    <property type="component" value="Unassembled WGS sequence"/>
</dbReference>
<dbReference type="AlphaFoldDB" id="A0A5L8UCG1"/>
<dbReference type="RefSeq" id="WP_002850060.1">
    <property type="nucleotide sequence ID" value="NZ_AACCWO020000013.1"/>
</dbReference>
<dbReference type="GeneID" id="61065095"/>
<dbReference type="Gene3D" id="2.30.110.10">
    <property type="entry name" value="Electron Transport, Fmn-binding Protein, Chain A"/>
    <property type="match status" value="1"/>
</dbReference>
<evidence type="ECO:0000313" key="2">
    <source>
        <dbReference type="Proteomes" id="UP000535509"/>
    </source>
</evidence>